<dbReference type="CDD" id="cd03114">
    <property type="entry name" value="MMAA-like"/>
    <property type="match status" value="1"/>
</dbReference>
<dbReference type="Proteomes" id="UP001574673">
    <property type="component" value="Unassembled WGS sequence"/>
</dbReference>
<dbReference type="NCBIfam" id="TIGR00750">
    <property type="entry name" value="lao"/>
    <property type="match status" value="1"/>
</dbReference>
<protein>
    <submittedName>
        <fullName evidence="2">Methylmalonyl Co-A mutase-associated GTPase MeaB</fullName>
        <ecNumber evidence="2">3.6.5.-</ecNumber>
    </submittedName>
</protein>
<dbReference type="InterPro" id="IPR005129">
    <property type="entry name" value="GTPase_ArgK"/>
</dbReference>
<organism evidence="2 3">
    <name type="scientific">Dentiradicibacter hellwigii</name>
    <dbReference type="NCBI Taxonomy" id="3149053"/>
    <lineage>
        <taxon>Bacteria</taxon>
        <taxon>Pseudomonadati</taxon>
        <taxon>Pseudomonadota</taxon>
        <taxon>Betaproteobacteria</taxon>
        <taxon>Rhodocyclales</taxon>
        <taxon>Rhodocyclaceae</taxon>
        <taxon>Dentiradicibacter</taxon>
    </lineage>
</organism>
<dbReference type="EC" id="3.6.5.-" evidence="2"/>
<accession>A0ABV4UC91</accession>
<dbReference type="PANTHER" id="PTHR23408:SF3">
    <property type="entry name" value="METHYLMALONIC ACIDURIA TYPE A PROTEIN, MITOCHONDRIAL"/>
    <property type="match status" value="1"/>
</dbReference>
<dbReference type="SUPFAM" id="SSF52540">
    <property type="entry name" value="P-loop containing nucleoside triphosphate hydrolases"/>
    <property type="match status" value="1"/>
</dbReference>
<dbReference type="Gene3D" id="1.10.287.130">
    <property type="match status" value="1"/>
</dbReference>
<dbReference type="GO" id="GO:0016787">
    <property type="term" value="F:hydrolase activity"/>
    <property type="evidence" value="ECO:0007669"/>
    <property type="project" value="UniProtKB-KW"/>
</dbReference>
<comment type="caution">
    <text evidence="2">The sequence shown here is derived from an EMBL/GenBank/DDBJ whole genome shotgun (WGS) entry which is preliminary data.</text>
</comment>
<evidence type="ECO:0000313" key="2">
    <source>
        <dbReference type="EMBL" id="MFA9948797.1"/>
    </source>
</evidence>
<dbReference type="RefSeq" id="WP_418889970.1">
    <property type="nucleotide sequence ID" value="NZ_JBEUWX010000001.1"/>
</dbReference>
<comment type="similarity">
    <text evidence="1">Belongs to the SIMIBI class G3E GTPase family. ArgK/MeaB subfamily.</text>
</comment>
<dbReference type="NCBIfam" id="NF006958">
    <property type="entry name" value="PRK09435.1"/>
    <property type="match status" value="1"/>
</dbReference>
<keyword evidence="2" id="KW-0378">Hydrolase</keyword>
<dbReference type="InterPro" id="IPR027417">
    <property type="entry name" value="P-loop_NTPase"/>
</dbReference>
<name>A0ABV4UC91_9RHOO</name>
<dbReference type="PANTHER" id="PTHR23408">
    <property type="entry name" value="METHYLMALONYL-COA MUTASE"/>
    <property type="match status" value="1"/>
</dbReference>
<evidence type="ECO:0000256" key="1">
    <source>
        <dbReference type="ARBA" id="ARBA00009625"/>
    </source>
</evidence>
<dbReference type="EMBL" id="JBEUWX010000001">
    <property type="protein sequence ID" value="MFA9948797.1"/>
    <property type="molecule type" value="Genomic_DNA"/>
</dbReference>
<gene>
    <name evidence="2" type="primary">meaB</name>
    <name evidence="2" type="ORF">ABCS64_00395</name>
</gene>
<reference evidence="3" key="1">
    <citation type="submission" date="2024-06" db="EMBL/GenBank/DDBJ databases">
        <title>Radixoralia hellwigii gen. nov., sp nov., isolated from a root canal in the human oral cavity.</title>
        <authorList>
            <person name="Bartsch S."/>
            <person name="Wittmer A."/>
            <person name="Schulz A.-K."/>
            <person name="Neumann-Schaal M."/>
            <person name="Wolf J."/>
            <person name="Gronow S."/>
            <person name="Tennert C."/>
            <person name="Haecker G."/>
            <person name="Cieplik F."/>
            <person name="Al-Ahmad A."/>
        </authorList>
    </citation>
    <scope>NUCLEOTIDE SEQUENCE [LARGE SCALE GENOMIC DNA]</scope>
    <source>
        <strain evidence="3">Wk13</strain>
    </source>
</reference>
<dbReference type="Pfam" id="PF03308">
    <property type="entry name" value="MeaB"/>
    <property type="match status" value="1"/>
</dbReference>
<dbReference type="Gene3D" id="1.20.5.170">
    <property type="match status" value="1"/>
</dbReference>
<proteinExistence type="inferred from homology"/>
<dbReference type="Gene3D" id="3.40.50.300">
    <property type="entry name" value="P-loop containing nucleotide triphosphate hydrolases"/>
    <property type="match status" value="1"/>
</dbReference>
<keyword evidence="3" id="KW-1185">Reference proteome</keyword>
<evidence type="ECO:0000313" key="3">
    <source>
        <dbReference type="Proteomes" id="UP001574673"/>
    </source>
</evidence>
<sequence>MSDEKLIRPEWFPEDDEHHKGFTTNVMSGIESRHDGMPGNYAQNTQNAAYKLVARKHELSIDEYVDGVLSGDRAILARAITLVESNADRHQEMAQEMLSRLLPHAGQTIRVGITGVPGAGKSSLIETLGLQLCDMGHRPAVLAVDPSSSVTGGSILGDKTRMEKLSRDKRAYIRPSPSGGVLGGVARKTRETMIVCEAAGFDVLLVETVGVGQSEITVRSMVDMFLLVQIAGAGDELQGIKKGVMERCDLILVNKADGDNKLRAEAARADYERIIHFLQPSTEGWKTRALACSAYTGDNVPEVWKAIEEFRQTTEASGVLMRRRQQQNIDWVHNLVSEHLKRTFYGHPNIRINLPAIEEKIRAGELSSTQAALMLLDLFEQQNVVSLT</sequence>